<dbReference type="EMBL" id="MORL01000049">
    <property type="protein sequence ID" value="OIN55639.1"/>
    <property type="molecule type" value="Genomic_DNA"/>
</dbReference>
<protein>
    <submittedName>
        <fullName evidence="1">Uncharacterized protein</fullName>
    </submittedName>
</protein>
<dbReference type="RefSeq" id="WP_071506744.1">
    <property type="nucleotide sequence ID" value="NZ_MORL01000049.1"/>
</dbReference>
<proteinExistence type="predicted"/>
<keyword evidence="2" id="KW-1185">Reference proteome</keyword>
<gene>
    <name evidence="1" type="ORF">BLX24_29080</name>
</gene>
<comment type="caution">
    <text evidence="1">The sequence shown here is derived from an EMBL/GenBank/DDBJ whole genome shotgun (WGS) entry which is preliminary data.</text>
</comment>
<accession>A0A1S2VAF7</accession>
<evidence type="ECO:0000313" key="2">
    <source>
        <dbReference type="Proteomes" id="UP000181790"/>
    </source>
</evidence>
<evidence type="ECO:0000313" key="1">
    <source>
        <dbReference type="EMBL" id="OIN55639.1"/>
    </source>
</evidence>
<dbReference type="Proteomes" id="UP000181790">
    <property type="component" value="Unassembled WGS sequence"/>
</dbReference>
<sequence>MKKTNGSLLRPTYFEYRIELFDQALSEAFANWQRWDNRLKWFESRPKIVRFLLGGWATRKILTAGEQSAADLYWSIQLEYT</sequence>
<dbReference type="AlphaFoldDB" id="A0A1S2VAF7"/>
<name>A0A1S2VAF7_9BACT</name>
<reference evidence="1 2" key="1">
    <citation type="submission" date="2016-10" db="EMBL/GenBank/DDBJ databases">
        <title>Arsenicibacter rosenii gen. nov., sp. nov., an efficient arsenic-methylating bacterium isolated from an arsenic-contaminated paddy soil.</title>
        <authorList>
            <person name="Huang K."/>
        </authorList>
    </citation>
    <scope>NUCLEOTIDE SEQUENCE [LARGE SCALE GENOMIC DNA]</scope>
    <source>
        <strain evidence="1 2">SM-1</strain>
    </source>
</reference>
<organism evidence="1 2">
    <name type="scientific">Arsenicibacter rosenii</name>
    <dbReference type="NCBI Taxonomy" id="1750698"/>
    <lineage>
        <taxon>Bacteria</taxon>
        <taxon>Pseudomonadati</taxon>
        <taxon>Bacteroidota</taxon>
        <taxon>Cytophagia</taxon>
        <taxon>Cytophagales</taxon>
        <taxon>Spirosomataceae</taxon>
        <taxon>Arsenicibacter</taxon>
    </lineage>
</organism>